<keyword evidence="10" id="KW-0333">Golgi apparatus</keyword>
<comment type="catalytic activity">
    <reaction evidence="13">
        <text>L-seryl-[protein] + ATP = O-phospho-L-seryl-[protein] + ADP + H(+)</text>
        <dbReference type="Rhea" id="RHEA:17989"/>
        <dbReference type="Rhea" id="RHEA-COMP:9863"/>
        <dbReference type="Rhea" id="RHEA-COMP:11604"/>
        <dbReference type="ChEBI" id="CHEBI:15378"/>
        <dbReference type="ChEBI" id="CHEBI:29999"/>
        <dbReference type="ChEBI" id="CHEBI:30616"/>
        <dbReference type="ChEBI" id="CHEBI:83421"/>
        <dbReference type="ChEBI" id="CHEBI:456216"/>
        <dbReference type="EC" id="2.7.11.1"/>
    </reaction>
</comment>
<organism evidence="18 19">
    <name type="scientific">Marchantia polymorpha subsp. ruderalis</name>
    <dbReference type="NCBI Taxonomy" id="1480154"/>
    <lineage>
        <taxon>Eukaryota</taxon>
        <taxon>Viridiplantae</taxon>
        <taxon>Streptophyta</taxon>
        <taxon>Embryophyta</taxon>
        <taxon>Marchantiophyta</taxon>
        <taxon>Marchantiopsida</taxon>
        <taxon>Marchantiidae</taxon>
        <taxon>Marchantiales</taxon>
        <taxon>Marchantiaceae</taxon>
        <taxon>Marchantia</taxon>
    </lineage>
</organism>
<feature type="domain" description="ENTH" evidence="17">
    <location>
        <begin position="232"/>
        <end position="368"/>
    </location>
</feature>
<dbReference type="PROSITE" id="PS50942">
    <property type="entry name" value="ENTH"/>
    <property type="match status" value="1"/>
</dbReference>
<feature type="binding site" evidence="14">
    <location>
        <position position="955"/>
    </location>
    <ligand>
        <name>ATP</name>
        <dbReference type="ChEBI" id="CHEBI:30616"/>
    </ligand>
</feature>
<dbReference type="Proteomes" id="UP000077202">
    <property type="component" value="Unassembled WGS sequence"/>
</dbReference>
<evidence type="ECO:0000259" key="16">
    <source>
        <dbReference type="PROSITE" id="PS50011"/>
    </source>
</evidence>
<evidence type="ECO:0000256" key="7">
    <source>
        <dbReference type="ARBA" id="ARBA00022741"/>
    </source>
</evidence>
<evidence type="ECO:0000256" key="14">
    <source>
        <dbReference type="PROSITE-ProRule" id="PRU10141"/>
    </source>
</evidence>
<dbReference type="SUPFAM" id="SSF48464">
    <property type="entry name" value="ENTH/VHS domain"/>
    <property type="match status" value="1"/>
</dbReference>
<dbReference type="Gene3D" id="1.25.40.90">
    <property type="match status" value="1"/>
</dbReference>
<dbReference type="GO" id="GO:0005524">
    <property type="term" value="F:ATP binding"/>
    <property type="evidence" value="ECO:0007669"/>
    <property type="project" value="UniProtKB-UniRule"/>
</dbReference>
<dbReference type="InterPro" id="IPR008942">
    <property type="entry name" value="ENTH_VHS"/>
</dbReference>
<dbReference type="InterPro" id="IPR051681">
    <property type="entry name" value="Ser/Thr_Kinases-Pseudokinases"/>
</dbReference>
<dbReference type="GO" id="GO:0030136">
    <property type="term" value="C:clathrin-coated vesicle"/>
    <property type="evidence" value="ECO:0007669"/>
    <property type="project" value="UniProtKB-SubCell"/>
</dbReference>
<dbReference type="FunFam" id="3.30.200.20:FF:000060">
    <property type="entry name" value="Serine/threonine-protein kinase isoform 1"/>
    <property type="match status" value="1"/>
</dbReference>
<dbReference type="PROSITE" id="PS00107">
    <property type="entry name" value="PROTEIN_KINASE_ATP"/>
    <property type="match status" value="1"/>
</dbReference>
<dbReference type="PRINTS" id="PR00109">
    <property type="entry name" value="TYRKINASE"/>
</dbReference>
<dbReference type="GO" id="GO:0005543">
    <property type="term" value="F:phospholipid binding"/>
    <property type="evidence" value="ECO:0007669"/>
    <property type="project" value="InterPro"/>
</dbReference>
<evidence type="ECO:0000256" key="3">
    <source>
        <dbReference type="ARBA" id="ARBA00010507"/>
    </source>
</evidence>
<dbReference type="EMBL" id="LVLJ01004017">
    <property type="protein sequence ID" value="OAE18745.1"/>
    <property type="molecule type" value="Genomic_DNA"/>
</dbReference>
<comment type="subcellular location">
    <subcellularLocation>
        <location evidence="1">Cytoplasmic vesicle</location>
        <location evidence="1">Clathrin-coated vesicle</location>
    </subcellularLocation>
    <subcellularLocation>
        <location evidence="2">Golgi apparatus</location>
    </subcellularLocation>
</comment>
<dbReference type="InterPro" id="IPR011009">
    <property type="entry name" value="Kinase-like_dom_sf"/>
</dbReference>
<feature type="compositionally biased region" description="Polar residues" evidence="15">
    <location>
        <begin position="820"/>
        <end position="830"/>
    </location>
</feature>
<dbReference type="Gene3D" id="3.30.200.20">
    <property type="entry name" value="Phosphorylase Kinase, domain 1"/>
    <property type="match status" value="1"/>
</dbReference>
<reference evidence="18" key="1">
    <citation type="submission" date="2016-03" db="EMBL/GenBank/DDBJ databases">
        <title>Mechanisms controlling the formation of the plant cell surface in tip-growing cells are functionally conserved among land plants.</title>
        <authorList>
            <person name="Honkanen S."/>
            <person name="Jones V.A."/>
            <person name="Morieri G."/>
            <person name="Champion C."/>
            <person name="Hetherington A.J."/>
            <person name="Kelly S."/>
            <person name="Saint-Marcoux D."/>
            <person name="Proust H."/>
            <person name="Prescott H."/>
            <person name="Dolan L."/>
        </authorList>
    </citation>
    <scope>NUCLEOTIDE SEQUENCE [LARGE SCALE GENOMIC DNA]</scope>
    <source>
        <tissue evidence="18">Whole gametophyte</tissue>
    </source>
</reference>
<dbReference type="InterPro" id="IPR017441">
    <property type="entry name" value="Protein_kinase_ATP_BS"/>
</dbReference>
<evidence type="ECO:0000256" key="13">
    <source>
        <dbReference type="ARBA" id="ARBA00048679"/>
    </source>
</evidence>
<dbReference type="GO" id="GO:0005794">
    <property type="term" value="C:Golgi apparatus"/>
    <property type="evidence" value="ECO:0007669"/>
    <property type="project" value="UniProtKB-SubCell"/>
</dbReference>
<evidence type="ECO:0000259" key="17">
    <source>
        <dbReference type="PROSITE" id="PS50942"/>
    </source>
</evidence>
<dbReference type="Pfam" id="PF07651">
    <property type="entry name" value="ANTH"/>
    <property type="match status" value="1"/>
</dbReference>
<dbReference type="InterPro" id="IPR013809">
    <property type="entry name" value="ENTH"/>
</dbReference>
<dbReference type="InterPro" id="IPR001245">
    <property type="entry name" value="Ser-Thr/Tyr_kinase_cat_dom"/>
</dbReference>
<comment type="catalytic activity">
    <reaction evidence="12">
        <text>L-threonyl-[protein] + ATP = O-phospho-L-threonyl-[protein] + ADP + H(+)</text>
        <dbReference type="Rhea" id="RHEA:46608"/>
        <dbReference type="Rhea" id="RHEA-COMP:11060"/>
        <dbReference type="Rhea" id="RHEA-COMP:11605"/>
        <dbReference type="ChEBI" id="CHEBI:15378"/>
        <dbReference type="ChEBI" id="CHEBI:30013"/>
        <dbReference type="ChEBI" id="CHEBI:30616"/>
        <dbReference type="ChEBI" id="CHEBI:61977"/>
        <dbReference type="ChEBI" id="CHEBI:456216"/>
        <dbReference type="EC" id="2.7.11.1"/>
    </reaction>
</comment>
<dbReference type="PANTHER" id="PTHR44329:SF255">
    <property type="entry name" value="OS02G0527600 PROTEIN"/>
    <property type="match status" value="1"/>
</dbReference>
<evidence type="ECO:0000256" key="8">
    <source>
        <dbReference type="ARBA" id="ARBA00022777"/>
    </source>
</evidence>
<dbReference type="PANTHER" id="PTHR44329">
    <property type="entry name" value="SERINE/THREONINE-PROTEIN KINASE TNNI3K-RELATED"/>
    <property type="match status" value="1"/>
</dbReference>
<dbReference type="InterPro" id="IPR011417">
    <property type="entry name" value="ANTH_dom"/>
</dbReference>
<dbReference type="InterPro" id="IPR008271">
    <property type="entry name" value="Ser/Thr_kinase_AS"/>
</dbReference>
<evidence type="ECO:0000256" key="6">
    <source>
        <dbReference type="ARBA" id="ARBA00022679"/>
    </source>
</evidence>
<evidence type="ECO:0000256" key="15">
    <source>
        <dbReference type="SAM" id="MobiDB-lite"/>
    </source>
</evidence>
<comment type="similarity">
    <text evidence="3">Belongs to the protein kinase superfamily. TKL Ser/Thr protein kinase family. RAF subfamily.</text>
</comment>
<evidence type="ECO:0000313" key="18">
    <source>
        <dbReference type="EMBL" id="OAE18745.1"/>
    </source>
</evidence>
<proteinExistence type="inferred from homology"/>
<evidence type="ECO:0000256" key="12">
    <source>
        <dbReference type="ARBA" id="ARBA00047899"/>
    </source>
</evidence>
<feature type="compositionally biased region" description="Polar residues" evidence="15">
    <location>
        <begin position="36"/>
        <end position="47"/>
    </location>
</feature>
<dbReference type="PROSITE" id="PS00108">
    <property type="entry name" value="PROTEIN_KINASE_ST"/>
    <property type="match status" value="1"/>
</dbReference>
<dbReference type="InterPro" id="IPR000719">
    <property type="entry name" value="Prot_kinase_dom"/>
</dbReference>
<evidence type="ECO:0000313" key="19">
    <source>
        <dbReference type="Proteomes" id="UP000077202"/>
    </source>
</evidence>
<comment type="caution">
    <text evidence="18">The sequence shown here is derived from an EMBL/GenBank/DDBJ whole genome shotgun (WGS) entry which is preliminary data.</text>
</comment>
<evidence type="ECO:0000256" key="5">
    <source>
        <dbReference type="ARBA" id="ARBA00022527"/>
    </source>
</evidence>
<keyword evidence="19" id="KW-1185">Reference proteome</keyword>
<name>A0A176VFP5_MARPO</name>
<keyword evidence="6" id="KW-0808">Transferase</keyword>
<dbReference type="EC" id="2.7.11.1" evidence="4"/>
<dbReference type="CDD" id="cd13999">
    <property type="entry name" value="STKc_MAP3K-like"/>
    <property type="match status" value="1"/>
</dbReference>
<evidence type="ECO:0000256" key="1">
    <source>
        <dbReference type="ARBA" id="ARBA00004132"/>
    </source>
</evidence>
<gene>
    <name evidence="18" type="ORF">AXG93_854s1050</name>
</gene>
<protein>
    <recommendedName>
        <fullName evidence="4">non-specific serine/threonine protein kinase</fullName>
        <ecNumber evidence="4">2.7.11.1</ecNumber>
    </recommendedName>
</protein>
<dbReference type="Pfam" id="PF07714">
    <property type="entry name" value="PK_Tyr_Ser-Thr"/>
    <property type="match status" value="1"/>
</dbReference>
<evidence type="ECO:0000256" key="11">
    <source>
        <dbReference type="ARBA" id="ARBA00023329"/>
    </source>
</evidence>
<dbReference type="Gene3D" id="1.10.510.10">
    <property type="entry name" value="Transferase(Phosphotransferase) domain 1"/>
    <property type="match status" value="1"/>
</dbReference>
<keyword evidence="8" id="KW-0418">Kinase</keyword>
<evidence type="ECO:0000256" key="9">
    <source>
        <dbReference type="ARBA" id="ARBA00022840"/>
    </source>
</evidence>
<dbReference type="GO" id="GO:0004674">
    <property type="term" value="F:protein serine/threonine kinase activity"/>
    <property type="evidence" value="ECO:0007669"/>
    <property type="project" value="UniProtKB-KW"/>
</dbReference>
<keyword evidence="9 14" id="KW-0067">ATP-binding</keyword>
<accession>A0A176VFP5</accession>
<dbReference type="AlphaFoldDB" id="A0A176VFP5"/>
<sequence>MPPALETCEFEKRRQRSAKRKLRYIKDESNVANMNRSETLFSSSTAEGESWQHAPSSKCFGDQCESLSDRPIPLTEQFSRLSRLSLIDQRPVKTDELKGIFGQTSLQKKPEVDRSKRSTAGGFHRRQFSGDLYIKLEAFDSGGSVSRKEQGFANFQSSRYVVKGHGSSDDFGDSQISNYSESAETTITTKSPAVKSAIEAQKSDYESSPSGALCLKEEVTSTPGTSGVGGVSGLKEWFKNRTLILKATSKAEVPPKSKYLRKLVLSSWKHNGSGGAAIFNILGKRPLQSSPFVALKALATIHKLMQQGPADCRAACYSRLHILTDTLSTFKTPGDNASESLSYGPLICAYASMLAEKATFHHRFQAYENNYYLDIGAIQDQPSCSGQTVTDPLRPEALVCLQVLQDLILRTLEEGFTLFRNKYAVFGAKDAGTRNGTASAPLGPGLSTTCGGDTDPIGLVVSVLIPVLREADLVYDICCFLLKSQFNIWRGRNYGPHMTTALNEMAPKFGYQHKVLRTFFEQAKTIDAITCNVTPPNLPQNPPYPSEEAKKDHSRLLPKTDHVMYPDHASTHQNHIAELDSLSKLEGARPKSVPVEGSKYLEVEGDFVVREMDLSYMDVPMQGPAGGKVLPREDVSGPVLGGVGAAAAAAIQRFAAGQAEARRAAAATTESGVTASTGLKKIRLEPPPGNFGTSFHLELGTIVRPGRPQHTRGTGRTWSSFDDEVFLHQQLVENQWSPFPRLVSPKFFSPRAPGQSKHNVESLSSPVNLDSTSPLLFGLVGCPSPVNRPVDPFIGSPPSAILAMEVRPSPQLTIGPPSEMQHSQTQSPELQAQPKYSRVETPPLIELETVVEEQCTCREAQVSEQASSSVQQGPPMKVPASWQLETSISDAAAWGGHKVEKGVGEHSRKTSLSDIPFAADWEIPICELKLGPKIGQGAFGDVLRGTWQGTDVAVKRLQNNDSYTQAIVDIRHEVAVIIRLRHPNIILFMGACTIPPDVCIVMEFAANGSLYGVLHNPNIGIDMATVVRWASEAARGMNYLHTRNPPVVHRDLKSVNLLVDGDWHIKVSDFGLAMTKQSSYAYTQVGTWGWMAPEVLESAPYDEKADVYSFGVVLWELITREEPFRGYHPMQIMRAIDRGERPAIPESCPHTYKQLVEDCWLKDPSGRPMFEEILARLGAMSINLFEIQR</sequence>
<dbReference type="SUPFAM" id="SSF56112">
    <property type="entry name" value="Protein kinase-like (PK-like)"/>
    <property type="match status" value="1"/>
</dbReference>
<dbReference type="SMART" id="SM00273">
    <property type="entry name" value="ENTH"/>
    <property type="match status" value="1"/>
</dbReference>
<keyword evidence="7 14" id="KW-0547">Nucleotide-binding</keyword>
<feature type="region of interest" description="Disordered" evidence="15">
    <location>
        <begin position="810"/>
        <end position="836"/>
    </location>
</feature>
<dbReference type="SMART" id="SM00220">
    <property type="entry name" value="S_TKc"/>
    <property type="match status" value="1"/>
</dbReference>
<dbReference type="PROSITE" id="PS50011">
    <property type="entry name" value="PROTEIN_KINASE_DOM"/>
    <property type="match status" value="1"/>
</dbReference>
<evidence type="ECO:0000256" key="2">
    <source>
        <dbReference type="ARBA" id="ARBA00004555"/>
    </source>
</evidence>
<evidence type="ECO:0000256" key="4">
    <source>
        <dbReference type="ARBA" id="ARBA00012513"/>
    </source>
</evidence>
<evidence type="ECO:0000256" key="10">
    <source>
        <dbReference type="ARBA" id="ARBA00023034"/>
    </source>
</evidence>
<feature type="region of interest" description="Disordered" evidence="15">
    <location>
        <begin position="36"/>
        <end position="56"/>
    </location>
</feature>
<keyword evidence="5" id="KW-0723">Serine/threonine-protein kinase</keyword>
<feature type="domain" description="Protein kinase" evidence="16">
    <location>
        <begin position="928"/>
        <end position="1185"/>
    </location>
</feature>
<keyword evidence="11" id="KW-0968">Cytoplasmic vesicle</keyword>